<evidence type="ECO:0000256" key="1">
    <source>
        <dbReference type="ARBA" id="ARBA00004571"/>
    </source>
</evidence>
<keyword evidence="15" id="KW-1185">Reference proteome</keyword>
<evidence type="ECO:0000256" key="10">
    <source>
        <dbReference type="PROSITE-ProRule" id="PRU01360"/>
    </source>
</evidence>
<name>A0ABZ3IXS9_SPOA4</name>
<evidence type="ECO:0000256" key="4">
    <source>
        <dbReference type="ARBA" id="ARBA00022692"/>
    </source>
</evidence>
<keyword evidence="5" id="KW-0732">Signal</keyword>
<dbReference type="InterPro" id="IPR037066">
    <property type="entry name" value="Plug_dom_sf"/>
</dbReference>
<keyword evidence="8" id="KW-0675">Receptor</keyword>
<evidence type="ECO:0000256" key="5">
    <source>
        <dbReference type="ARBA" id="ARBA00022729"/>
    </source>
</evidence>
<protein>
    <submittedName>
        <fullName evidence="14">Vitamin B12 transporter BtuB</fullName>
    </submittedName>
</protein>
<dbReference type="InterPro" id="IPR039426">
    <property type="entry name" value="TonB-dep_rcpt-like"/>
</dbReference>
<organism evidence="14 15">
    <name type="scientific">Sporomusa acidovorans (strain ATCC 49682 / DSM 3132 / Mol)</name>
    <dbReference type="NCBI Taxonomy" id="1123286"/>
    <lineage>
        <taxon>Bacteria</taxon>
        <taxon>Bacillati</taxon>
        <taxon>Bacillota</taxon>
        <taxon>Negativicutes</taxon>
        <taxon>Selenomonadales</taxon>
        <taxon>Sporomusaceae</taxon>
        <taxon>Sporomusa</taxon>
    </lineage>
</organism>
<dbReference type="InterPro" id="IPR012910">
    <property type="entry name" value="Plug_dom"/>
</dbReference>
<dbReference type="EMBL" id="CP155571">
    <property type="protein sequence ID" value="XFO70884.1"/>
    <property type="molecule type" value="Genomic_DNA"/>
</dbReference>
<dbReference type="Pfam" id="PF07715">
    <property type="entry name" value="Plug"/>
    <property type="match status" value="1"/>
</dbReference>
<evidence type="ECO:0000259" key="13">
    <source>
        <dbReference type="Pfam" id="PF07715"/>
    </source>
</evidence>
<keyword evidence="4 10" id="KW-0812">Transmembrane</keyword>
<accession>A0ABZ3IXS9</accession>
<evidence type="ECO:0000313" key="14">
    <source>
        <dbReference type="EMBL" id="XFO70884.1"/>
    </source>
</evidence>
<dbReference type="Gene3D" id="2.170.130.10">
    <property type="entry name" value="TonB-dependent receptor, plug domain"/>
    <property type="match status" value="1"/>
</dbReference>
<sequence>MRAEEVANFDMEQIIVTADAEKSAEQSESSIVSTKIVKPGKATNVSDLLTDLVGVDIVRRAIVGDNQDTVKLRGFDGSRFMVLIDGRPVNSAGVVGGCYVDWGTFPLDNVDKIEVIRGPKSAVYGNTLGGVINIITKQGGTKPYTSLQTMWGSKNLERYQFEHSGKQGNLSYVITAGKDKRDAYLRNNYFDSENYSLKTTYSFPTKEELTVGIQSTRTKRGYIMSNRQSQDPDNPLYYEPIDPDYPVADGESIPLGGPPVCSPNSRAYADKTKTYYDISYRKPTRDGFWKLQWFKNKEDRKDYNYSAADAGKLIFDRKTGTDRSQGWALQQVKNIGSHKLTYGWEHRDIGYGDIINNYIDPALMAYAYPNELSSEKMDVEGAYLQDEYQANPKLTYLFGLRYDKYEGRSDRDPNVKMRPIDGSAFSPKFEVSYQFDPQTVGYLSVNRGYRVPTLPEFYWWSEGYMKNYPDIKLKAEDARFYEIGLKKKISDKTNYRISGYYSEIGDYIFNNFKSAGSTNQYMIYNIDKAKIWGFEADGEHKLRDNLTVFANYTYQKTKKQGDRYDTFQLSDELDYHPRNKVNVGFRYTTANNTQIAMSARYVGEQKTIYRYTKNGGVANKLVSLPDYTTVNVSASRMINKNTEVSLFIDNIFNKGYSETFGYPMEGRTYGVSCKYQF</sequence>
<keyword evidence="9 10" id="KW-0998">Cell outer membrane</keyword>
<evidence type="ECO:0000256" key="8">
    <source>
        <dbReference type="ARBA" id="ARBA00023170"/>
    </source>
</evidence>
<reference evidence="14" key="1">
    <citation type="submission" date="2024-05" db="EMBL/GenBank/DDBJ databases">
        <title>Isolation and characterization of Sporomusa carbonis sp. nov., a carboxydotrophic hydrogenogen in the genus of Sporomusa isolated from a charcoal burning pile.</title>
        <authorList>
            <person name="Boeer T."/>
            <person name="Rosenbaum F."/>
            <person name="Eysell L."/>
            <person name="Mueller V."/>
            <person name="Daniel R."/>
            <person name="Poehlein A."/>
        </authorList>
    </citation>
    <scope>NUCLEOTIDE SEQUENCE [LARGE SCALE GENOMIC DNA]</scope>
    <source>
        <strain evidence="14">DSM 3132</strain>
    </source>
</reference>
<dbReference type="Gene3D" id="2.40.170.20">
    <property type="entry name" value="TonB-dependent receptor, beta-barrel domain"/>
    <property type="match status" value="1"/>
</dbReference>
<dbReference type="PROSITE" id="PS52016">
    <property type="entry name" value="TONB_DEPENDENT_REC_3"/>
    <property type="match status" value="1"/>
</dbReference>
<keyword evidence="2 10" id="KW-0813">Transport</keyword>
<evidence type="ECO:0000256" key="6">
    <source>
        <dbReference type="ARBA" id="ARBA00023077"/>
    </source>
</evidence>
<evidence type="ECO:0000256" key="7">
    <source>
        <dbReference type="ARBA" id="ARBA00023136"/>
    </source>
</evidence>
<feature type="domain" description="TonB-dependent receptor plug" evidence="13">
    <location>
        <begin position="23"/>
        <end position="131"/>
    </location>
</feature>
<dbReference type="PANTHER" id="PTHR30069:SF29">
    <property type="entry name" value="HEMOGLOBIN AND HEMOGLOBIN-HAPTOGLOBIN-BINDING PROTEIN 1-RELATED"/>
    <property type="match status" value="1"/>
</dbReference>
<keyword evidence="7 10" id="KW-0472">Membrane</keyword>
<dbReference type="Proteomes" id="UP000216052">
    <property type="component" value="Chromosome"/>
</dbReference>
<evidence type="ECO:0000256" key="11">
    <source>
        <dbReference type="RuleBase" id="RU003357"/>
    </source>
</evidence>
<dbReference type="Pfam" id="PF00593">
    <property type="entry name" value="TonB_dep_Rec_b-barrel"/>
    <property type="match status" value="1"/>
</dbReference>
<dbReference type="PANTHER" id="PTHR30069">
    <property type="entry name" value="TONB-DEPENDENT OUTER MEMBRANE RECEPTOR"/>
    <property type="match status" value="1"/>
</dbReference>
<evidence type="ECO:0000259" key="12">
    <source>
        <dbReference type="Pfam" id="PF00593"/>
    </source>
</evidence>
<dbReference type="CDD" id="cd01347">
    <property type="entry name" value="ligand_gated_channel"/>
    <property type="match status" value="1"/>
</dbReference>
<feature type="domain" description="TonB-dependent receptor-like beta-barrel" evidence="12">
    <location>
        <begin position="253"/>
        <end position="651"/>
    </location>
</feature>
<dbReference type="SUPFAM" id="SSF56935">
    <property type="entry name" value="Porins"/>
    <property type="match status" value="1"/>
</dbReference>
<comment type="similarity">
    <text evidence="10 11">Belongs to the TonB-dependent receptor family.</text>
</comment>
<evidence type="ECO:0000256" key="3">
    <source>
        <dbReference type="ARBA" id="ARBA00022452"/>
    </source>
</evidence>
<evidence type="ECO:0000256" key="2">
    <source>
        <dbReference type="ARBA" id="ARBA00022448"/>
    </source>
</evidence>
<keyword evidence="6 11" id="KW-0798">TonB box</keyword>
<dbReference type="InterPro" id="IPR036942">
    <property type="entry name" value="Beta-barrel_TonB_sf"/>
</dbReference>
<dbReference type="InterPro" id="IPR000531">
    <property type="entry name" value="Beta-barrel_TonB"/>
</dbReference>
<proteinExistence type="inferred from homology"/>
<keyword evidence="3 10" id="KW-1134">Transmembrane beta strand</keyword>
<evidence type="ECO:0000256" key="9">
    <source>
        <dbReference type="ARBA" id="ARBA00023237"/>
    </source>
</evidence>
<evidence type="ECO:0000313" key="15">
    <source>
        <dbReference type="Proteomes" id="UP000216052"/>
    </source>
</evidence>
<comment type="subcellular location">
    <subcellularLocation>
        <location evidence="1 10">Cell outer membrane</location>
        <topology evidence="1 10">Multi-pass membrane protein</topology>
    </subcellularLocation>
</comment>
<gene>
    <name evidence="14" type="primary">btuB_2</name>
    <name evidence="14" type="ORF">SPACI_008840</name>
</gene>